<comment type="subcellular location">
    <subcellularLocation>
        <location evidence="1">Endomembrane system</location>
    </subcellularLocation>
</comment>
<dbReference type="PRINTS" id="PR00314">
    <property type="entry name" value="CLATHRINADPT"/>
</dbReference>
<dbReference type="PROSITE" id="PS00990">
    <property type="entry name" value="CLAT_ADAPTOR_M_1"/>
    <property type="match status" value="1"/>
</dbReference>
<evidence type="ECO:0000259" key="6">
    <source>
        <dbReference type="PROSITE" id="PS51072"/>
    </source>
</evidence>
<dbReference type="OrthoDB" id="10259133at2759"/>
<dbReference type="InterPro" id="IPR018240">
    <property type="entry name" value="Clathrin_mu_CS"/>
</dbReference>
<dbReference type="InterPro" id="IPR050431">
    <property type="entry name" value="Adaptor_comp_med_subunit"/>
</dbReference>
<dbReference type="Pfam" id="PF00928">
    <property type="entry name" value="Adap_comp_sub"/>
    <property type="match status" value="1"/>
</dbReference>
<dbReference type="PROSITE" id="PS51072">
    <property type="entry name" value="MHD"/>
    <property type="match status" value="1"/>
</dbReference>
<dbReference type="RefSeq" id="XP_011129872.1">
    <property type="nucleotide sequence ID" value="XM_011131570.1"/>
</dbReference>
<dbReference type="GO" id="GO:0012505">
    <property type="term" value="C:endomembrane system"/>
    <property type="evidence" value="ECO:0007669"/>
    <property type="project" value="UniProtKB-SubCell"/>
</dbReference>
<keyword evidence="8" id="KW-1185">Reference proteome</keyword>
<dbReference type="OMA" id="KPLIWCD"/>
<keyword evidence="2 5" id="KW-0813">Transport</keyword>
<evidence type="ECO:0000256" key="1">
    <source>
        <dbReference type="ARBA" id="ARBA00004308"/>
    </source>
</evidence>
<dbReference type="GO" id="GO:0030131">
    <property type="term" value="C:clathrin adaptor complex"/>
    <property type="evidence" value="ECO:0007669"/>
    <property type="project" value="UniProtKB-UniRule"/>
</dbReference>
<keyword evidence="4" id="KW-0472">Membrane</keyword>
<dbReference type="InterPro" id="IPR036168">
    <property type="entry name" value="AP2_Mu_C_sf"/>
</dbReference>
<dbReference type="AlphaFoldDB" id="A0A023B909"/>
<dbReference type="PIRSF" id="PIRSF005992">
    <property type="entry name" value="Clathrin_mu"/>
    <property type="match status" value="1"/>
</dbReference>
<dbReference type="SUPFAM" id="SSF64356">
    <property type="entry name" value="SNARE-like"/>
    <property type="match status" value="1"/>
</dbReference>
<evidence type="ECO:0000256" key="3">
    <source>
        <dbReference type="ARBA" id="ARBA00022927"/>
    </source>
</evidence>
<dbReference type="GeneID" id="22911994"/>
<reference evidence="7" key="1">
    <citation type="submission" date="2013-12" db="EMBL/GenBank/DDBJ databases">
        <authorList>
            <person name="Omoto C.K."/>
            <person name="Sibley D."/>
            <person name="Venepally P."/>
            <person name="Hadjithomas M."/>
            <person name="Karamycheva S."/>
            <person name="Brunk B."/>
            <person name="Roos D."/>
            <person name="Caler E."/>
            <person name="Lorenzi H."/>
        </authorList>
    </citation>
    <scope>NUCLEOTIDE SEQUENCE</scope>
</reference>
<dbReference type="PROSITE" id="PS00991">
    <property type="entry name" value="CLAT_ADAPTOR_M_2"/>
    <property type="match status" value="1"/>
</dbReference>
<dbReference type="VEuPathDB" id="CryptoDB:GNI_054330"/>
<evidence type="ECO:0000256" key="5">
    <source>
        <dbReference type="PIRNR" id="PIRNR005992"/>
    </source>
</evidence>
<dbReference type="Gene3D" id="2.60.40.1170">
    <property type="entry name" value="Mu homology domain, subdomain B"/>
    <property type="match status" value="2"/>
</dbReference>
<evidence type="ECO:0000313" key="7">
    <source>
        <dbReference type="EMBL" id="EZG70717.1"/>
    </source>
</evidence>
<dbReference type="InterPro" id="IPR028565">
    <property type="entry name" value="MHD"/>
</dbReference>
<dbReference type="SUPFAM" id="SSF49447">
    <property type="entry name" value="Second domain of Mu2 adaptin subunit (ap50) of ap2 adaptor"/>
    <property type="match status" value="1"/>
</dbReference>
<organism evidence="7 8">
    <name type="scientific">Gregarina niphandrodes</name>
    <name type="common">Septate eugregarine</name>
    <dbReference type="NCBI Taxonomy" id="110365"/>
    <lineage>
        <taxon>Eukaryota</taxon>
        <taxon>Sar</taxon>
        <taxon>Alveolata</taxon>
        <taxon>Apicomplexa</taxon>
        <taxon>Conoidasida</taxon>
        <taxon>Gregarinasina</taxon>
        <taxon>Eugregarinorida</taxon>
        <taxon>Gregarinidae</taxon>
        <taxon>Gregarina</taxon>
    </lineage>
</organism>
<dbReference type="GO" id="GO:0006886">
    <property type="term" value="P:intracellular protein transport"/>
    <property type="evidence" value="ECO:0007669"/>
    <property type="project" value="UniProtKB-UniRule"/>
</dbReference>
<keyword evidence="3 5" id="KW-0653">Protein transport</keyword>
<name>A0A023B909_GRENI</name>
<comment type="caution">
    <text evidence="7">The sequence shown here is derived from an EMBL/GenBank/DDBJ whole genome shotgun (WGS) entry which is preliminary data.</text>
</comment>
<accession>A0A023B909</accession>
<dbReference type="EMBL" id="AFNH02000415">
    <property type="protein sequence ID" value="EZG70717.1"/>
    <property type="molecule type" value="Genomic_DNA"/>
</dbReference>
<dbReference type="eggNOG" id="KOG0937">
    <property type="taxonomic scope" value="Eukaryota"/>
</dbReference>
<dbReference type="Proteomes" id="UP000019763">
    <property type="component" value="Unassembled WGS sequence"/>
</dbReference>
<dbReference type="PANTHER" id="PTHR10529">
    <property type="entry name" value="AP COMPLEX SUBUNIT MU"/>
    <property type="match status" value="1"/>
</dbReference>
<dbReference type="Gene3D" id="3.30.450.60">
    <property type="match status" value="1"/>
</dbReference>
<feature type="domain" description="MHD" evidence="6">
    <location>
        <begin position="160"/>
        <end position="444"/>
    </location>
</feature>
<dbReference type="GO" id="GO:0016192">
    <property type="term" value="P:vesicle-mediated transport"/>
    <property type="evidence" value="ECO:0007669"/>
    <property type="project" value="InterPro"/>
</dbReference>
<dbReference type="CDD" id="cd09250">
    <property type="entry name" value="AP-1_Mu1_Cterm"/>
    <property type="match status" value="1"/>
</dbReference>
<dbReference type="FunFam" id="3.30.450.60:FF:000002">
    <property type="entry name" value="AP-2 complex subunit mu, putative"/>
    <property type="match status" value="1"/>
</dbReference>
<dbReference type="InterPro" id="IPR001392">
    <property type="entry name" value="Clathrin_mu"/>
</dbReference>
<evidence type="ECO:0000313" key="8">
    <source>
        <dbReference type="Proteomes" id="UP000019763"/>
    </source>
</evidence>
<sequence>MASGVLLLDNKGQPIIVRDYRGEVKLQDVPGRFYDLFIDESAKDVAPIFSDNGITYCWMKQNDVYAVAVSRVHTNVATTLVFLRRLCELFTQHLHRFDEESLRDNFVSVYELLDEVIDNGFPQITEPKVLKKFLSSSGGKANTPLTSPVSWRPEGIRHKKNEVFLDVVERIDCLVSASNKILRSEIIGSLKMKCCLTGMPELKLGLNDKMVESKTVDGQSVVGMGTGGVGGREMAATVELHNIRFHQCVRLNKFEADRTISFIPPDGEFDLMTYTVPNDDPGDVVDETLLPFWLEVTLGPSYLDPSQSKVSYFIKLKSSFRPRKIATKVDVVIPAPVNASSPSFKCSSGTVKYKPEDSVFVWSLKHMPGQKEQILSATMNRPTTSTNEAVTDYWFRKPAEIQFEIPFFTMSKISVRYLKIFESTGYQALPWVRYITQNGNCQFRMS</sequence>
<gene>
    <name evidence="7" type="ORF">GNI_054330</name>
</gene>
<protein>
    <submittedName>
        <fullName evidence="7">Adaptor-related complex 1 mu 1 subunit</fullName>
    </submittedName>
</protein>
<proteinExistence type="inferred from homology"/>
<comment type="similarity">
    <text evidence="5">Belongs to the adaptor complexes medium subunit family.</text>
</comment>
<evidence type="ECO:0000256" key="4">
    <source>
        <dbReference type="ARBA" id="ARBA00023136"/>
    </source>
</evidence>
<evidence type="ECO:0000256" key="2">
    <source>
        <dbReference type="ARBA" id="ARBA00022448"/>
    </source>
</evidence>
<dbReference type="InterPro" id="IPR011012">
    <property type="entry name" value="Longin-like_dom_sf"/>
</dbReference>